<dbReference type="CDD" id="cd12148">
    <property type="entry name" value="fungal_TF_MHR"/>
    <property type="match status" value="1"/>
</dbReference>
<feature type="domain" description="Zn(2)-C6 fungal-type" evidence="7">
    <location>
        <begin position="52"/>
        <end position="83"/>
    </location>
</feature>
<evidence type="ECO:0000256" key="4">
    <source>
        <dbReference type="ARBA" id="ARBA00023242"/>
    </source>
</evidence>
<dbReference type="GO" id="GO:0000981">
    <property type="term" value="F:DNA-binding transcription factor activity, RNA polymerase II-specific"/>
    <property type="evidence" value="ECO:0007669"/>
    <property type="project" value="InterPro"/>
</dbReference>
<evidence type="ECO:0000256" key="3">
    <source>
        <dbReference type="ARBA" id="ARBA00023163"/>
    </source>
</evidence>
<dbReference type="InterPro" id="IPR051127">
    <property type="entry name" value="Fungal_SecMet_Regulators"/>
</dbReference>
<dbReference type="InParanoid" id="A0A0C3I1N1"/>
<keyword evidence="3" id="KW-0804">Transcription</keyword>
<keyword evidence="6" id="KW-1133">Transmembrane helix</keyword>
<feature type="compositionally biased region" description="Low complexity" evidence="5">
    <location>
        <begin position="98"/>
        <end position="109"/>
    </location>
</feature>
<organism evidence="8 9">
    <name type="scientific">Oidiodendron maius (strain Zn)</name>
    <dbReference type="NCBI Taxonomy" id="913774"/>
    <lineage>
        <taxon>Eukaryota</taxon>
        <taxon>Fungi</taxon>
        <taxon>Dikarya</taxon>
        <taxon>Ascomycota</taxon>
        <taxon>Pezizomycotina</taxon>
        <taxon>Leotiomycetes</taxon>
        <taxon>Leotiomycetes incertae sedis</taxon>
        <taxon>Myxotrichaceae</taxon>
        <taxon>Oidiodendron</taxon>
    </lineage>
</organism>
<evidence type="ECO:0000313" key="8">
    <source>
        <dbReference type="EMBL" id="KIN08980.1"/>
    </source>
</evidence>
<dbReference type="SMART" id="SM00066">
    <property type="entry name" value="GAL4"/>
    <property type="match status" value="1"/>
</dbReference>
<proteinExistence type="predicted"/>
<dbReference type="InterPro" id="IPR001138">
    <property type="entry name" value="Zn2Cys6_DnaBD"/>
</dbReference>
<dbReference type="OrthoDB" id="47007at2759"/>
<dbReference type="SUPFAM" id="SSF57701">
    <property type="entry name" value="Zn2/Cys6 DNA-binding domain"/>
    <property type="match status" value="1"/>
</dbReference>
<keyword evidence="9" id="KW-1185">Reference proteome</keyword>
<feature type="region of interest" description="Disordered" evidence="5">
    <location>
        <begin position="89"/>
        <end position="155"/>
    </location>
</feature>
<evidence type="ECO:0000256" key="2">
    <source>
        <dbReference type="ARBA" id="ARBA00023015"/>
    </source>
</evidence>
<reference evidence="8 9" key="1">
    <citation type="submission" date="2014-04" db="EMBL/GenBank/DDBJ databases">
        <authorList>
            <consortium name="DOE Joint Genome Institute"/>
            <person name="Kuo A."/>
            <person name="Martino E."/>
            <person name="Perotto S."/>
            <person name="Kohler A."/>
            <person name="Nagy L.G."/>
            <person name="Floudas D."/>
            <person name="Copeland A."/>
            <person name="Barry K.W."/>
            <person name="Cichocki N."/>
            <person name="Veneault-Fourrey C."/>
            <person name="LaButti K."/>
            <person name="Lindquist E.A."/>
            <person name="Lipzen A."/>
            <person name="Lundell T."/>
            <person name="Morin E."/>
            <person name="Murat C."/>
            <person name="Sun H."/>
            <person name="Tunlid A."/>
            <person name="Henrissat B."/>
            <person name="Grigoriev I.V."/>
            <person name="Hibbett D.S."/>
            <person name="Martin F."/>
            <person name="Nordberg H.P."/>
            <person name="Cantor M.N."/>
            <person name="Hua S.X."/>
        </authorList>
    </citation>
    <scope>NUCLEOTIDE SEQUENCE [LARGE SCALE GENOMIC DNA]</scope>
    <source>
        <strain evidence="8 9">Zn</strain>
    </source>
</reference>
<dbReference type="PROSITE" id="PS00463">
    <property type="entry name" value="ZN2_CY6_FUNGAL_1"/>
    <property type="match status" value="1"/>
</dbReference>
<evidence type="ECO:0000256" key="6">
    <source>
        <dbReference type="SAM" id="Phobius"/>
    </source>
</evidence>
<dbReference type="AlphaFoldDB" id="A0A0C3I1N1"/>
<sequence length="731" mass="81262">MGGGERVSEYGDATAAHHPLPKKASLAIATATATAMPRPRVPLEKRKRTYHACLRCKASKVKCNSELPCSACIKRGRDAACLYSDTERRRKPHPLPQPHRQQPQQQQQQDSALHPPNSPSPIPTPPELITNNGEEPNAFLPKVTSADPLRGNSGGGETTPLSFLGYLQKTLKPYVGLIRFTDGDKDNLMHEVNIRHVDTSNLECSSAQMYTFLEFYFEATSGFLDLFTADEIDTLIDQRARPNVINPHAKPAPEDFAALDAALAIGAQVLPPNRSDRKLEEALFSRARQVAFDGMLMKPTLSMVRLFLLMAFYMLGVYHRSAATMYLTIATKAAVVLGLDNLQEVSAGSVDSRYSDVLFRNYNNQAEHGRLRTWTSVRILDVLASFILGRPQNLLPTMQSALQSDNTNEALTRSGRANFAAMSKGCSLVEDIVQVQRKENLLNVSTAEELLNKLRCWTQSLPDTVRQFSSGDVSGLDPADRQALIGSVHISCLYYFGVILITRPFLVAYLVSRLRGRAPDHLINDPKEASDLRIKNNKVSRLAQVCFGAATYMAVTLQKIKGSGLTLGNLCFVKSWIFGSGLVLGFSKFAGEPRQDIDEAFDGCREVLKSMGEACHQAQVYQEVLASFSEAISQYRRYILAESRRTVQHYMDQVLVVDIAHDEDHDGRNHPHFGFVTPNLSDTSIPHADSGYPLDLMSDSFQIDWTEMDLHRVDQLSPTFGYLESLLYSME</sequence>
<dbReference type="Pfam" id="PF04082">
    <property type="entry name" value="Fungal_trans"/>
    <property type="match status" value="1"/>
</dbReference>
<name>A0A0C3I1N1_OIDMZ</name>
<accession>A0A0C3I1N1</accession>
<dbReference type="GO" id="GO:0006351">
    <property type="term" value="P:DNA-templated transcription"/>
    <property type="evidence" value="ECO:0007669"/>
    <property type="project" value="InterPro"/>
</dbReference>
<dbReference type="GO" id="GO:0005634">
    <property type="term" value="C:nucleus"/>
    <property type="evidence" value="ECO:0007669"/>
    <property type="project" value="TreeGrafter"/>
</dbReference>
<evidence type="ECO:0000259" key="7">
    <source>
        <dbReference type="PROSITE" id="PS50048"/>
    </source>
</evidence>
<dbReference type="GO" id="GO:0000978">
    <property type="term" value="F:RNA polymerase II cis-regulatory region sequence-specific DNA binding"/>
    <property type="evidence" value="ECO:0007669"/>
    <property type="project" value="TreeGrafter"/>
</dbReference>
<dbReference type="Pfam" id="PF00172">
    <property type="entry name" value="Zn_clus"/>
    <property type="match status" value="1"/>
</dbReference>
<gene>
    <name evidence="8" type="ORF">OIDMADRAFT_141179</name>
</gene>
<dbReference type="GO" id="GO:0000435">
    <property type="term" value="P:positive regulation of transcription from RNA polymerase II promoter by galactose"/>
    <property type="evidence" value="ECO:0007669"/>
    <property type="project" value="TreeGrafter"/>
</dbReference>
<dbReference type="InterPro" id="IPR036864">
    <property type="entry name" value="Zn2-C6_fun-type_DNA-bd_sf"/>
</dbReference>
<dbReference type="SMART" id="SM00906">
    <property type="entry name" value="Fungal_trans"/>
    <property type="match status" value="1"/>
</dbReference>
<dbReference type="EMBL" id="KN832870">
    <property type="protein sequence ID" value="KIN08980.1"/>
    <property type="molecule type" value="Genomic_DNA"/>
</dbReference>
<keyword evidence="6" id="KW-0812">Transmembrane</keyword>
<keyword evidence="1" id="KW-0479">Metal-binding</keyword>
<dbReference type="PANTHER" id="PTHR47424">
    <property type="entry name" value="REGULATORY PROTEIN GAL4"/>
    <property type="match status" value="1"/>
</dbReference>
<dbReference type="STRING" id="913774.A0A0C3I1N1"/>
<dbReference type="PANTHER" id="PTHR47424:SF9">
    <property type="entry name" value="TAH-2"/>
    <property type="match status" value="1"/>
</dbReference>
<dbReference type="GO" id="GO:0008270">
    <property type="term" value="F:zinc ion binding"/>
    <property type="evidence" value="ECO:0007669"/>
    <property type="project" value="InterPro"/>
</dbReference>
<feature type="transmembrane region" description="Helical" evidence="6">
    <location>
        <begin position="493"/>
        <end position="511"/>
    </location>
</feature>
<protein>
    <recommendedName>
        <fullName evidence="7">Zn(2)-C6 fungal-type domain-containing protein</fullName>
    </recommendedName>
</protein>
<evidence type="ECO:0000313" key="9">
    <source>
        <dbReference type="Proteomes" id="UP000054321"/>
    </source>
</evidence>
<evidence type="ECO:0000256" key="5">
    <source>
        <dbReference type="SAM" id="MobiDB-lite"/>
    </source>
</evidence>
<dbReference type="Gene3D" id="4.10.240.10">
    <property type="entry name" value="Zn(2)-C6 fungal-type DNA-binding domain"/>
    <property type="match status" value="1"/>
</dbReference>
<keyword evidence="6" id="KW-0472">Membrane</keyword>
<dbReference type="PROSITE" id="PS50048">
    <property type="entry name" value="ZN2_CY6_FUNGAL_2"/>
    <property type="match status" value="1"/>
</dbReference>
<dbReference type="Proteomes" id="UP000054321">
    <property type="component" value="Unassembled WGS sequence"/>
</dbReference>
<keyword evidence="4" id="KW-0539">Nucleus</keyword>
<dbReference type="CDD" id="cd00067">
    <property type="entry name" value="GAL4"/>
    <property type="match status" value="1"/>
</dbReference>
<evidence type="ECO:0000256" key="1">
    <source>
        <dbReference type="ARBA" id="ARBA00022723"/>
    </source>
</evidence>
<feature type="compositionally biased region" description="Pro residues" evidence="5">
    <location>
        <begin position="116"/>
        <end position="126"/>
    </location>
</feature>
<dbReference type="HOGENOM" id="CLU_010170_3_1_1"/>
<keyword evidence="2" id="KW-0805">Transcription regulation</keyword>
<reference evidence="9" key="2">
    <citation type="submission" date="2015-01" db="EMBL/GenBank/DDBJ databases">
        <title>Evolutionary Origins and Diversification of the Mycorrhizal Mutualists.</title>
        <authorList>
            <consortium name="DOE Joint Genome Institute"/>
            <consortium name="Mycorrhizal Genomics Consortium"/>
            <person name="Kohler A."/>
            <person name="Kuo A."/>
            <person name="Nagy L.G."/>
            <person name="Floudas D."/>
            <person name="Copeland A."/>
            <person name="Barry K.W."/>
            <person name="Cichocki N."/>
            <person name="Veneault-Fourrey C."/>
            <person name="LaButti K."/>
            <person name="Lindquist E.A."/>
            <person name="Lipzen A."/>
            <person name="Lundell T."/>
            <person name="Morin E."/>
            <person name="Murat C."/>
            <person name="Riley R."/>
            <person name="Ohm R."/>
            <person name="Sun H."/>
            <person name="Tunlid A."/>
            <person name="Henrissat B."/>
            <person name="Grigoriev I.V."/>
            <person name="Hibbett D.S."/>
            <person name="Martin F."/>
        </authorList>
    </citation>
    <scope>NUCLEOTIDE SEQUENCE [LARGE SCALE GENOMIC DNA]</scope>
    <source>
        <strain evidence="9">Zn</strain>
    </source>
</reference>
<dbReference type="InterPro" id="IPR007219">
    <property type="entry name" value="XnlR_reg_dom"/>
</dbReference>